<evidence type="ECO:0000256" key="5">
    <source>
        <dbReference type="PROSITE-ProRule" id="PRU01240"/>
    </source>
</evidence>
<keyword evidence="9" id="KW-1185">Reference proteome</keyword>
<gene>
    <name evidence="8" type="ORF">BXP70_22125</name>
</gene>
<dbReference type="Pfam" id="PF00082">
    <property type="entry name" value="Peptidase_S8"/>
    <property type="match status" value="1"/>
</dbReference>
<keyword evidence="4 5" id="KW-0720">Serine protease</keyword>
<dbReference type="GO" id="GO:0006508">
    <property type="term" value="P:proteolysis"/>
    <property type="evidence" value="ECO:0007669"/>
    <property type="project" value="UniProtKB-KW"/>
</dbReference>
<evidence type="ECO:0000256" key="3">
    <source>
        <dbReference type="ARBA" id="ARBA00022801"/>
    </source>
</evidence>
<name>A0A243W8C2_9BACT</name>
<evidence type="ECO:0000259" key="6">
    <source>
        <dbReference type="Pfam" id="PF00082"/>
    </source>
</evidence>
<dbReference type="InterPro" id="IPR000209">
    <property type="entry name" value="Peptidase_S8/S53_dom"/>
</dbReference>
<feature type="active site" description="Charge relay system" evidence="5">
    <location>
        <position position="208"/>
    </location>
</feature>
<evidence type="ECO:0000313" key="9">
    <source>
        <dbReference type="Proteomes" id="UP000194873"/>
    </source>
</evidence>
<dbReference type="PANTHER" id="PTHR43806:SF11">
    <property type="entry name" value="CEREVISIN-RELATED"/>
    <property type="match status" value="1"/>
</dbReference>
<dbReference type="InterPro" id="IPR036852">
    <property type="entry name" value="Peptidase_S8/S53_dom_sf"/>
</dbReference>
<sequence length="918" mass="98976">MLAQSTPEKKPGTLVLKLKSTYTTLAGSDQPTIPVLTNVLEQLGATNVRRKFPHSLFPDPDQHGSVNLQMVYQVDLASDFPLEKACRALMQTGVLEYAEPLYRRGLLSQPSDPLADSLTGPQYHLKNIKAYRAWDVTKGDTSIVIGIIDTGTRLQHEDLKKQLKYNYADPIDGIDNDHDGYVDNFNGWDLADRDNDPTSNPLISQKVHGILVTGAAAASTDNGLGVAGVGFRCKYLPIKVYPSTYAGDFAGYEGVVYAADHGCQVINLSWGNEGGRSQFEQDVITYAAINRDVVIVAAAGNGTTESDYYPASYEHVISVASVKQDDVRGTNSTYSYRVSVAAPGYGIWTTRGDQLNDYNRVDGSSFASPIVAGVAALVRSRFPNYKADQVAAQLRQTADNISTVAGNTAYAGKLGTGRINAYRAVTLTDRREVRIVHSTFTPAREVFLAGDAMSLIMEVQNMLLPVENLKITLTTLSPYLTIRRNTFTVGALSTLEHQTNDAAPFLVSVQSGVPANTKAILKYHFTTADGYESDQYLTLLLNPGYVLLDANDLHMTLTTRGNIGYDGLGSYLGESITYKNSGLLLSEGGLMVATSPTRTSDRVRESPYSSRTDFFSVAQLAMSEAPLRATQEATGTFRDSLPGSVRKNSVGLRIKQHAYAWSGAGQRNYVIVEYSLTNVTPDTLRPLYAGLFMDWDLPLTVTRNAAAWDASRSLGYVYSPVTSSIYTGVKVLTGGTPTVYSIDNNAPTASPVYLRDGFNRAEKFTALSSGTSNATAGLPNGSDVSQVVGAAVGKLAPGDSVTVAFAVLGAGSLAELQTSATNAQLTYSGKVLPTREAATAAQWQVYPNPTAGKVRIDVPHAFVGQQLRILNALGQCIRQQPLRSTNTELDLGDCTAGMYILQVQGPTTTLARRVLVHP</sequence>
<dbReference type="PROSITE" id="PS51892">
    <property type="entry name" value="SUBTILASE"/>
    <property type="match status" value="1"/>
</dbReference>
<dbReference type="SUPFAM" id="SSF52743">
    <property type="entry name" value="Subtilisin-like"/>
    <property type="match status" value="1"/>
</dbReference>
<dbReference type="PRINTS" id="PR00723">
    <property type="entry name" value="SUBTILISIN"/>
</dbReference>
<proteinExistence type="inferred from homology"/>
<reference evidence="8 9" key="1">
    <citation type="submission" date="2017-01" db="EMBL/GenBank/DDBJ databases">
        <title>A new Hymenobacter.</title>
        <authorList>
            <person name="Liang Y."/>
            <person name="Feng F."/>
        </authorList>
    </citation>
    <scope>NUCLEOTIDE SEQUENCE [LARGE SCALE GENOMIC DNA]</scope>
    <source>
        <strain evidence="8">MIMBbqt21</strain>
    </source>
</reference>
<comment type="similarity">
    <text evidence="1 5">Belongs to the peptidase S8 family.</text>
</comment>
<dbReference type="EMBL" id="MTSE01000017">
    <property type="protein sequence ID" value="OUJ71183.1"/>
    <property type="molecule type" value="Genomic_DNA"/>
</dbReference>
<evidence type="ECO:0008006" key="10">
    <source>
        <dbReference type="Google" id="ProtNLM"/>
    </source>
</evidence>
<dbReference type="Pfam" id="PF18962">
    <property type="entry name" value="Por_Secre_tail"/>
    <property type="match status" value="1"/>
</dbReference>
<dbReference type="Proteomes" id="UP000194873">
    <property type="component" value="Unassembled WGS sequence"/>
</dbReference>
<dbReference type="AlphaFoldDB" id="A0A243W8C2"/>
<feature type="active site" description="Charge relay system" evidence="5">
    <location>
        <position position="149"/>
    </location>
</feature>
<dbReference type="InterPro" id="IPR050131">
    <property type="entry name" value="Peptidase_S8_subtilisin-like"/>
</dbReference>
<evidence type="ECO:0000256" key="4">
    <source>
        <dbReference type="ARBA" id="ARBA00022825"/>
    </source>
</evidence>
<evidence type="ECO:0000313" key="8">
    <source>
        <dbReference type="EMBL" id="OUJ71183.1"/>
    </source>
</evidence>
<feature type="active site" description="Charge relay system" evidence="5">
    <location>
        <position position="365"/>
    </location>
</feature>
<dbReference type="InterPro" id="IPR026444">
    <property type="entry name" value="Secre_tail"/>
</dbReference>
<organism evidence="8 9">
    <name type="scientific">Hymenobacter crusticola</name>
    <dbReference type="NCBI Taxonomy" id="1770526"/>
    <lineage>
        <taxon>Bacteria</taxon>
        <taxon>Pseudomonadati</taxon>
        <taxon>Bacteroidota</taxon>
        <taxon>Cytophagia</taxon>
        <taxon>Cytophagales</taxon>
        <taxon>Hymenobacteraceae</taxon>
        <taxon>Hymenobacter</taxon>
    </lineage>
</organism>
<dbReference type="InterPro" id="IPR015500">
    <property type="entry name" value="Peptidase_S8_subtilisin-rel"/>
</dbReference>
<feature type="domain" description="Peptidase S8/S53" evidence="6">
    <location>
        <begin position="142"/>
        <end position="401"/>
    </location>
</feature>
<dbReference type="GO" id="GO:0004252">
    <property type="term" value="F:serine-type endopeptidase activity"/>
    <property type="evidence" value="ECO:0007669"/>
    <property type="project" value="UniProtKB-UniRule"/>
</dbReference>
<evidence type="ECO:0000256" key="2">
    <source>
        <dbReference type="ARBA" id="ARBA00022670"/>
    </source>
</evidence>
<keyword evidence="3 5" id="KW-0378">Hydrolase</keyword>
<accession>A0A243W8C2</accession>
<keyword evidence="2 5" id="KW-0645">Protease</keyword>
<feature type="domain" description="Secretion system C-terminal sorting" evidence="7">
    <location>
        <begin position="845"/>
        <end position="914"/>
    </location>
</feature>
<dbReference type="NCBIfam" id="TIGR04183">
    <property type="entry name" value="Por_Secre_tail"/>
    <property type="match status" value="1"/>
</dbReference>
<protein>
    <recommendedName>
        <fullName evidence="10">Peptidase S8/S53 domain-containing protein</fullName>
    </recommendedName>
</protein>
<evidence type="ECO:0000259" key="7">
    <source>
        <dbReference type="Pfam" id="PF18962"/>
    </source>
</evidence>
<dbReference type="PANTHER" id="PTHR43806">
    <property type="entry name" value="PEPTIDASE S8"/>
    <property type="match status" value="1"/>
</dbReference>
<dbReference type="Gene3D" id="3.40.50.200">
    <property type="entry name" value="Peptidase S8/S53 domain"/>
    <property type="match status" value="1"/>
</dbReference>
<evidence type="ECO:0000256" key="1">
    <source>
        <dbReference type="ARBA" id="ARBA00011073"/>
    </source>
</evidence>
<comment type="caution">
    <text evidence="8">The sequence shown here is derived from an EMBL/GenBank/DDBJ whole genome shotgun (WGS) entry which is preliminary data.</text>
</comment>